<evidence type="ECO:0000256" key="1">
    <source>
        <dbReference type="SAM" id="MobiDB-lite"/>
    </source>
</evidence>
<protein>
    <submittedName>
        <fullName evidence="2">Uncharacterized protein</fullName>
    </submittedName>
</protein>
<evidence type="ECO:0000313" key="3">
    <source>
        <dbReference type="Proteomes" id="UP000735302"/>
    </source>
</evidence>
<organism evidence="2 3">
    <name type="scientific">Plakobranchus ocellatus</name>
    <dbReference type="NCBI Taxonomy" id="259542"/>
    <lineage>
        <taxon>Eukaryota</taxon>
        <taxon>Metazoa</taxon>
        <taxon>Spiralia</taxon>
        <taxon>Lophotrochozoa</taxon>
        <taxon>Mollusca</taxon>
        <taxon>Gastropoda</taxon>
        <taxon>Heterobranchia</taxon>
        <taxon>Euthyneura</taxon>
        <taxon>Panpulmonata</taxon>
        <taxon>Sacoglossa</taxon>
        <taxon>Placobranchoidea</taxon>
        <taxon>Plakobranchidae</taxon>
        <taxon>Plakobranchus</taxon>
    </lineage>
</organism>
<proteinExistence type="predicted"/>
<dbReference type="EMBL" id="BLXT01005617">
    <property type="protein sequence ID" value="GFO24512.1"/>
    <property type="molecule type" value="Genomic_DNA"/>
</dbReference>
<reference evidence="2 3" key="1">
    <citation type="journal article" date="2021" name="Elife">
        <title>Chloroplast acquisition without the gene transfer in kleptoplastic sea slugs, Plakobranchus ocellatus.</title>
        <authorList>
            <person name="Maeda T."/>
            <person name="Takahashi S."/>
            <person name="Yoshida T."/>
            <person name="Shimamura S."/>
            <person name="Takaki Y."/>
            <person name="Nagai Y."/>
            <person name="Toyoda A."/>
            <person name="Suzuki Y."/>
            <person name="Arimoto A."/>
            <person name="Ishii H."/>
            <person name="Satoh N."/>
            <person name="Nishiyama T."/>
            <person name="Hasebe M."/>
            <person name="Maruyama T."/>
            <person name="Minagawa J."/>
            <person name="Obokata J."/>
            <person name="Shigenobu S."/>
        </authorList>
    </citation>
    <scope>NUCLEOTIDE SEQUENCE [LARGE SCALE GENOMIC DNA]</scope>
</reference>
<dbReference type="Proteomes" id="UP000735302">
    <property type="component" value="Unassembled WGS sequence"/>
</dbReference>
<dbReference type="AlphaFoldDB" id="A0AAV4BZR3"/>
<feature type="region of interest" description="Disordered" evidence="1">
    <location>
        <begin position="1"/>
        <end position="45"/>
    </location>
</feature>
<comment type="caution">
    <text evidence="2">The sequence shown here is derived from an EMBL/GenBank/DDBJ whole genome shotgun (WGS) entry which is preliminary data.</text>
</comment>
<sequence length="120" mass="13344">MVDIDNDFDVNINDVNENDHHADDNDDDDDGNAAAAGANHRKPQRIPAVISCHSLSFGHESAGRQPLATELVQALKTSRLGRQRRAQTHDERILADHGVNLLYNCAIKVTECNTRKKQTF</sequence>
<evidence type="ECO:0000313" key="2">
    <source>
        <dbReference type="EMBL" id="GFO24512.1"/>
    </source>
</evidence>
<accession>A0AAV4BZR3</accession>
<keyword evidence="3" id="KW-1185">Reference proteome</keyword>
<name>A0AAV4BZR3_9GAST</name>
<gene>
    <name evidence="2" type="ORF">PoB_005101700</name>
</gene>